<feature type="region of interest" description="Disordered" evidence="8">
    <location>
        <begin position="42"/>
        <end position="93"/>
    </location>
</feature>
<proteinExistence type="inferred from homology"/>
<comment type="similarity">
    <text evidence="2">Belongs to the SAM50/omp85 family.</text>
</comment>
<reference evidence="11 12" key="1">
    <citation type="submission" date="2021-03" db="EMBL/GenBank/DDBJ databases">
        <authorList>
            <person name="King G.J."/>
            <person name="Bancroft I."/>
            <person name="Baten A."/>
            <person name="Bloomfield J."/>
            <person name="Borpatragohain P."/>
            <person name="He Z."/>
            <person name="Irish N."/>
            <person name="Irwin J."/>
            <person name="Liu K."/>
            <person name="Mauleon R.P."/>
            <person name="Moore J."/>
            <person name="Morris R."/>
            <person name="Ostergaard L."/>
            <person name="Wang B."/>
            <person name="Wells R."/>
        </authorList>
    </citation>
    <scope>NUCLEOTIDE SEQUENCE [LARGE SCALE GENOMIC DNA]</scope>
    <source>
        <strain evidence="11">R-o-18</strain>
        <tissue evidence="11">Leaf</tissue>
    </source>
</reference>
<evidence type="ECO:0000313" key="12">
    <source>
        <dbReference type="Proteomes" id="UP000823674"/>
    </source>
</evidence>
<evidence type="ECO:0000259" key="9">
    <source>
        <dbReference type="Pfam" id="PF01103"/>
    </source>
</evidence>
<feature type="region of interest" description="Disordered" evidence="8">
    <location>
        <begin position="1"/>
        <end position="27"/>
    </location>
</feature>
<keyword evidence="4" id="KW-0812">Transmembrane</keyword>
<evidence type="ECO:0000256" key="8">
    <source>
        <dbReference type="SAM" id="MobiDB-lite"/>
    </source>
</evidence>
<evidence type="ECO:0000256" key="2">
    <source>
        <dbReference type="ARBA" id="ARBA00010913"/>
    </source>
</evidence>
<feature type="compositionally biased region" description="Basic and acidic residues" evidence="8">
    <location>
        <begin position="8"/>
        <end position="24"/>
    </location>
</feature>
<evidence type="ECO:0000256" key="1">
    <source>
        <dbReference type="ARBA" id="ARBA00004374"/>
    </source>
</evidence>
<keyword evidence="12" id="KW-1185">Reference proteome</keyword>
<dbReference type="EMBL" id="JADBGQ010000005">
    <property type="protein sequence ID" value="KAG5398866.1"/>
    <property type="molecule type" value="Genomic_DNA"/>
</dbReference>
<keyword evidence="5" id="KW-0934">Plastid</keyword>
<evidence type="ECO:0000256" key="3">
    <source>
        <dbReference type="ARBA" id="ARBA00022452"/>
    </source>
</evidence>
<evidence type="ECO:0000259" key="10">
    <source>
        <dbReference type="Pfam" id="PF07244"/>
    </source>
</evidence>
<feature type="domain" description="Bacterial surface antigen (D15)" evidence="9">
    <location>
        <begin position="220"/>
        <end position="548"/>
    </location>
</feature>
<dbReference type="PANTHER" id="PTHR12815:SF18">
    <property type="entry name" value="SORTING AND ASSEMBLY MACHINERY COMPONENT 50 HOMOLOG"/>
    <property type="match status" value="1"/>
</dbReference>
<dbReference type="Pfam" id="PF07244">
    <property type="entry name" value="POTRA"/>
    <property type="match status" value="1"/>
</dbReference>
<evidence type="ECO:0000256" key="4">
    <source>
        <dbReference type="ARBA" id="ARBA00022692"/>
    </source>
</evidence>
<protein>
    <recommendedName>
        <fullName evidence="13">Bacterial surface antigen (D15) domain-containing protein</fullName>
    </recommendedName>
</protein>
<accession>A0ABQ7MJF4</accession>
<feature type="compositionally biased region" description="Acidic residues" evidence="8">
    <location>
        <begin position="80"/>
        <end position="89"/>
    </location>
</feature>
<evidence type="ECO:0000256" key="5">
    <source>
        <dbReference type="ARBA" id="ARBA00022805"/>
    </source>
</evidence>
<evidence type="ECO:0000256" key="7">
    <source>
        <dbReference type="ARBA" id="ARBA00024013"/>
    </source>
</evidence>
<keyword evidence="3" id="KW-1134">Transmembrane beta strand</keyword>
<dbReference type="Gene3D" id="3.10.20.310">
    <property type="entry name" value="membrane protein fhac"/>
    <property type="match status" value="1"/>
</dbReference>
<comment type="subcellular location">
    <subcellularLocation>
        <location evidence="1">Mitochondrion outer membrane</location>
        <topology evidence="1">Multi-pass membrane protein</topology>
    </subcellularLocation>
    <subcellularLocation>
        <location evidence="7">Plastid</location>
        <location evidence="7">Chloroplast outer membrane</location>
    </subcellularLocation>
</comment>
<dbReference type="Gene3D" id="2.40.160.50">
    <property type="entry name" value="membrane protein fhac: a member of the omp85/tpsb transporter family"/>
    <property type="match status" value="1"/>
</dbReference>
<comment type="caution">
    <text evidence="11">The sequence shown here is derived from an EMBL/GenBank/DDBJ whole genome shotgun (WGS) entry which is preliminary data.</text>
</comment>
<dbReference type="PANTHER" id="PTHR12815">
    <property type="entry name" value="SORTING AND ASSEMBLY MACHINERY SAMM50 PROTEIN FAMILY MEMBER"/>
    <property type="match status" value="1"/>
</dbReference>
<gene>
    <name evidence="11" type="primary">A05p048370.1_BraROA</name>
    <name evidence="11" type="ORF">IGI04_020680</name>
</gene>
<dbReference type="Proteomes" id="UP000823674">
    <property type="component" value="Chromosome A05"/>
</dbReference>
<evidence type="ECO:0008006" key="13">
    <source>
        <dbReference type="Google" id="ProtNLM"/>
    </source>
</evidence>
<organism evidence="11 12">
    <name type="scientific">Brassica rapa subsp. trilocularis</name>
    <dbReference type="NCBI Taxonomy" id="1813537"/>
    <lineage>
        <taxon>Eukaryota</taxon>
        <taxon>Viridiplantae</taxon>
        <taxon>Streptophyta</taxon>
        <taxon>Embryophyta</taxon>
        <taxon>Tracheophyta</taxon>
        <taxon>Spermatophyta</taxon>
        <taxon>Magnoliopsida</taxon>
        <taxon>eudicotyledons</taxon>
        <taxon>Gunneridae</taxon>
        <taxon>Pentapetalae</taxon>
        <taxon>rosids</taxon>
        <taxon>malvids</taxon>
        <taxon>Brassicales</taxon>
        <taxon>Brassicaceae</taxon>
        <taxon>Brassiceae</taxon>
        <taxon>Brassica</taxon>
    </lineage>
</organism>
<dbReference type="InterPro" id="IPR000184">
    <property type="entry name" value="Bac_surfAg_D15"/>
</dbReference>
<dbReference type="InterPro" id="IPR010827">
    <property type="entry name" value="BamA/TamA_POTRA"/>
</dbReference>
<evidence type="ECO:0000256" key="6">
    <source>
        <dbReference type="ARBA" id="ARBA00023136"/>
    </source>
</evidence>
<evidence type="ECO:0000313" key="11">
    <source>
        <dbReference type="EMBL" id="KAG5398866.1"/>
    </source>
</evidence>
<feature type="domain" description="POTRA" evidence="10">
    <location>
        <begin position="112"/>
        <end position="190"/>
    </location>
</feature>
<keyword evidence="6" id="KW-0472">Membrane</keyword>
<keyword evidence="5" id="KW-1002">Plastid outer membrane</keyword>
<dbReference type="InterPro" id="IPR039910">
    <property type="entry name" value="D15-like"/>
</dbReference>
<name>A0ABQ7MJF4_BRACM</name>
<dbReference type="Pfam" id="PF01103">
    <property type="entry name" value="Omp85"/>
    <property type="match status" value="1"/>
</dbReference>
<sequence length="554" mass="61503">MTSFSNVLDKEGKKEPSGRFRGLDKTSSSRLAVVKLYFSNSQLLPPCPMANPTENLDPNPPTRDPEDEAEELYGDKRELEEEEEDEEDTVSNAYRTKTESLFRRMRSAPVPVRVHDVIVKGNSKTKDHIIEAEVEAVIREANTLQELLEASRVANSNLRALDIFDSVNITLDSGPPELPGTTNVVIEVVESKNPLTGQIGAYTRAEAKSSSVEASLKYKNFFGYGDIWDGSMVYGLDSSAEVGLGMYLPRFKALPTPFSSRLYLSTQDWLKFSSYKERSLGLSLGLLSSKYHELVYTVAWRSLIDPSRLASESIRRQLGHSLLSALKYTFKYDQRDSYLRPTSGYAFSSTSQIGGLAPDSRSLRFFKQEIDLRCAVPLGFYRAALNFGVSGGVTFPWGSGYKNRASSVPERFFLGGNSSPVCSLGGPSALWGFSTRGLGPNEARRRGDVERDFVGGDAAVTAFANLSFDLPVRWLRERGVHGHVFACAGNTAKLTENEFRNFSAPKFMETFRTSVGAGIVLPVSLFRMEINYCHIVKKQEHDRAKSGFFLTFSA</sequence>